<dbReference type="InterPro" id="IPR009057">
    <property type="entry name" value="Homeodomain-like_sf"/>
</dbReference>
<feature type="region of interest" description="Disordered" evidence="10">
    <location>
        <begin position="178"/>
        <end position="197"/>
    </location>
</feature>
<feature type="region of interest" description="Disordered" evidence="10">
    <location>
        <begin position="1070"/>
        <end position="1118"/>
    </location>
</feature>
<feature type="domain" description="C2H2-type" evidence="11">
    <location>
        <begin position="230"/>
        <end position="259"/>
    </location>
</feature>
<feature type="region of interest" description="Disordered" evidence="10">
    <location>
        <begin position="721"/>
        <end position="747"/>
    </location>
</feature>
<organism evidence="12 13">
    <name type="scientific">Kryptolebias marmoratus</name>
    <name type="common">Mangrove killifish</name>
    <name type="synonym">Rivulus marmoratus</name>
    <dbReference type="NCBI Taxonomy" id="37003"/>
    <lineage>
        <taxon>Eukaryota</taxon>
        <taxon>Metazoa</taxon>
        <taxon>Chordata</taxon>
        <taxon>Craniata</taxon>
        <taxon>Vertebrata</taxon>
        <taxon>Euteleostomi</taxon>
        <taxon>Actinopterygii</taxon>
        <taxon>Neopterygii</taxon>
        <taxon>Teleostei</taxon>
        <taxon>Neoteleostei</taxon>
        <taxon>Acanthomorphata</taxon>
        <taxon>Ovalentaria</taxon>
        <taxon>Atherinomorphae</taxon>
        <taxon>Cyprinodontiformes</taxon>
        <taxon>Rivulidae</taxon>
        <taxon>Kryptolebias</taxon>
    </lineage>
</organism>
<dbReference type="SUPFAM" id="SSF46689">
    <property type="entry name" value="Homeodomain-like"/>
    <property type="match status" value="1"/>
</dbReference>
<keyword evidence="3" id="KW-0677">Repeat</keyword>
<feature type="compositionally biased region" description="Basic and acidic residues" evidence="10">
    <location>
        <begin position="660"/>
        <end position="678"/>
    </location>
</feature>
<feature type="domain" description="C2H2-type" evidence="11">
    <location>
        <begin position="865"/>
        <end position="892"/>
    </location>
</feature>
<feature type="compositionally biased region" description="Acidic residues" evidence="10">
    <location>
        <begin position="988"/>
        <end position="1006"/>
    </location>
</feature>
<dbReference type="FunFam" id="3.30.160.60:FF:000013">
    <property type="entry name" value="Putative zinc finger E-box-binding homeobox 2"/>
    <property type="match status" value="2"/>
</dbReference>
<dbReference type="SUPFAM" id="SSF57667">
    <property type="entry name" value="beta-beta-alpha zinc fingers"/>
    <property type="match status" value="4"/>
</dbReference>
<dbReference type="PANTHER" id="PTHR24391:SF17">
    <property type="entry name" value="ZINC FINGER E-BOX-BINDING HOMEOBOX 1"/>
    <property type="match status" value="1"/>
</dbReference>
<reference evidence="12" key="1">
    <citation type="submission" date="2025-08" db="UniProtKB">
        <authorList>
            <consortium name="Ensembl"/>
        </authorList>
    </citation>
    <scope>IDENTIFICATION</scope>
</reference>
<dbReference type="GO" id="GO:0014831">
    <property type="term" value="P:gastro-intestinal system smooth muscle contraction"/>
    <property type="evidence" value="ECO:0007669"/>
    <property type="project" value="Ensembl"/>
</dbReference>
<dbReference type="Proteomes" id="UP000264800">
    <property type="component" value="Unplaced"/>
</dbReference>
<dbReference type="RefSeq" id="XP_017266530.1">
    <property type="nucleotide sequence ID" value="XM_017411041.1"/>
</dbReference>
<dbReference type="Gene3D" id="3.30.160.60">
    <property type="entry name" value="Classic Zinc Finger"/>
    <property type="match status" value="7"/>
</dbReference>
<evidence type="ECO:0000256" key="1">
    <source>
        <dbReference type="ARBA" id="ARBA00004123"/>
    </source>
</evidence>
<dbReference type="GO" id="GO:0090130">
    <property type="term" value="P:tissue migration"/>
    <property type="evidence" value="ECO:0007669"/>
    <property type="project" value="Ensembl"/>
</dbReference>
<evidence type="ECO:0000256" key="6">
    <source>
        <dbReference type="ARBA" id="ARBA00023125"/>
    </source>
</evidence>
<keyword evidence="7" id="KW-0371">Homeobox</keyword>
<evidence type="ECO:0000256" key="2">
    <source>
        <dbReference type="ARBA" id="ARBA00022723"/>
    </source>
</evidence>
<dbReference type="OrthoDB" id="7491548at2759"/>
<evidence type="ECO:0000256" key="5">
    <source>
        <dbReference type="ARBA" id="ARBA00022833"/>
    </source>
</evidence>
<keyword evidence="13" id="KW-1185">Reference proteome</keyword>
<dbReference type="GO" id="GO:0048469">
    <property type="term" value="P:cell maturation"/>
    <property type="evidence" value="ECO:0007669"/>
    <property type="project" value="Ensembl"/>
</dbReference>
<feature type="region of interest" description="Disordered" evidence="10">
    <location>
        <begin position="1"/>
        <end position="23"/>
    </location>
</feature>
<evidence type="ECO:0000256" key="8">
    <source>
        <dbReference type="ARBA" id="ARBA00023242"/>
    </source>
</evidence>
<feature type="compositionally biased region" description="Polar residues" evidence="10">
    <location>
        <begin position="1106"/>
        <end position="1118"/>
    </location>
</feature>
<comment type="subcellular location">
    <subcellularLocation>
        <location evidence="1">Nucleus</location>
    </subcellularLocation>
</comment>
<evidence type="ECO:0000256" key="9">
    <source>
        <dbReference type="PROSITE-ProRule" id="PRU00042"/>
    </source>
</evidence>
<keyword evidence="6" id="KW-0238">DNA-binding</keyword>
<feature type="compositionally biased region" description="Basic and acidic residues" evidence="10">
    <location>
        <begin position="1078"/>
        <end position="1105"/>
    </location>
</feature>
<feature type="domain" description="C2H2-type" evidence="11">
    <location>
        <begin position="155"/>
        <end position="182"/>
    </location>
</feature>
<feature type="domain" description="C2H2-type" evidence="11">
    <location>
        <begin position="921"/>
        <end position="949"/>
    </location>
</feature>
<evidence type="ECO:0000256" key="4">
    <source>
        <dbReference type="ARBA" id="ARBA00022771"/>
    </source>
</evidence>
<feature type="domain" description="C2H2-type" evidence="11">
    <location>
        <begin position="893"/>
        <end position="920"/>
    </location>
</feature>
<reference evidence="12" key="2">
    <citation type="submission" date="2025-09" db="UniProtKB">
        <authorList>
            <consortium name="Ensembl"/>
        </authorList>
    </citation>
    <scope>IDENTIFICATION</scope>
</reference>
<feature type="domain" description="C2H2-type" evidence="11">
    <location>
        <begin position="125"/>
        <end position="153"/>
    </location>
</feature>
<evidence type="ECO:0000259" key="11">
    <source>
        <dbReference type="PROSITE" id="PS50157"/>
    </source>
</evidence>
<evidence type="ECO:0000256" key="7">
    <source>
        <dbReference type="ARBA" id="ARBA00023155"/>
    </source>
</evidence>
<dbReference type="InterPro" id="IPR036236">
    <property type="entry name" value="Znf_C2H2_sf"/>
</dbReference>
<evidence type="ECO:0000256" key="10">
    <source>
        <dbReference type="SAM" id="MobiDB-lite"/>
    </source>
</evidence>
<feature type="region of interest" description="Disordered" evidence="10">
    <location>
        <begin position="472"/>
        <end position="533"/>
    </location>
</feature>
<name>A0A3Q3B197_KRYMA</name>
<dbReference type="Pfam" id="PF00096">
    <property type="entry name" value="zf-C2H2"/>
    <property type="match status" value="4"/>
</dbReference>
<dbReference type="PROSITE" id="PS00028">
    <property type="entry name" value="ZINC_FINGER_C2H2_1"/>
    <property type="match status" value="5"/>
</dbReference>
<feature type="compositionally biased region" description="Polar residues" evidence="10">
    <location>
        <begin position="975"/>
        <end position="987"/>
    </location>
</feature>
<feature type="compositionally biased region" description="Basic and acidic residues" evidence="10">
    <location>
        <begin position="493"/>
        <end position="512"/>
    </location>
</feature>
<dbReference type="GO" id="GO:0005634">
    <property type="term" value="C:nucleus"/>
    <property type="evidence" value="ECO:0007669"/>
    <property type="project" value="UniProtKB-SubCell"/>
</dbReference>
<proteinExistence type="predicted"/>
<dbReference type="PROSITE" id="PS50157">
    <property type="entry name" value="ZINC_FINGER_C2H2_2"/>
    <property type="match status" value="7"/>
</dbReference>
<dbReference type="OMA" id="VEKEFAC"/>
<dbReference type="GO" id="GO:0000978">
    <property type="term" value="F:RNA polymerase II cis-regulatory region sequence-specific DNA binding"/>
    <property type="evidence" value="ECO:0007669"/>
    <property type="project" value="TreeGrafter"/>
</dbReference>
<feature type="region of interest" description="Disordered" evidence="10">
    <location>
        <begin position="832"/>
        <end position="857"/>
    </location>
</feature>
<protein>
    <submittedName>
        <fullName evidence="12">Zinc finger E-box binding homeobox 1a</fullName>
    </submittedName>
</protein>
<feature type="compositionally biased region" description="Low complexity" evidence="10">
    <location>
        <begin position="952"/>
        <end position="965"/>
    </location>
</feature>
<feature type="domain" description="C2H2-type" evidence="11">
    <location>
        <begin position="202"/>
        <end position="229"/>
    </location>
</feature>
<accession>A0A3Q3B197</accession>
<feature type="compositionally biased region" description="Polar residues" evidence="10">
    <location>
        <begin position="681"/>
        <end position="696"/>
    </location>
</feature>
<feature type="compositionally biased region" description="Polar residues" evidence="10">
    <location>
        <begin position="1"/>
        <end position="16"/>
    </location>
</feature>
<dbReference type="Gene3D" id="1.10.10.60">
    <property type="entry name" value="Homeodomain-like"/>
    <property type="match status" value="1"/>
</dbReference>
<keyword evidence="4 9" id="KW-0863">Zinc-finger</keyword>
<dbReference type="GeneID" id="108232915"/>
<feature type="region of interest" description="Disordered" evidence="10">
    <location>
        <begin position="947"/>
        <end position="1006"/>
    </location>
</feature>
<dbReference type="InterPro" id="IPR051574">
    <property type="entry name" value="ZnF_E-box_Homeobox"/>
</dbReference>
<dbReference type="GO" id="GO:0070587">
    <property type="term" value="P:regulation of cell-cell adhesion involved in gastrulation"/>
    <property type="evidence" value="ECO:0007669"/>
    <property type="project" value="Ensembl"/>
</dbReference>
<feature type="region of interest" description="Disordered" evidence="10">
    <location>
        <begin position="643"/>
        <end position="696"/>
    </location>
</feature>
<keyword evidence="8" id="KW-0539">Nucleus</keyword>
<dbReference type="Ensembl" id="ENSKMAT00000022934.1">
    <property type="protein sequence ID" value="ENSKMAP00000022646.1"/>
    <property type="gene ID" value="ENSKMAG00000016821.1"/>
</dbReference>
<sequence>MSTCAVTNFNNGLEASSDSDDEDKLHIVEEDSLLEPDATDADGATPLDSHDAAITVLPHNGSWNGVKEECVSEEEEEVKDTLVEEILQQGDTAIIYPEAPEDEQSPAETGDADENGTPDSFSQLHTCPYCSRGYKRNASLKEHIKYRHETSEDNYSCSHCSYTFTYRSQLERHMSHHRGSREQRHISQSTAGSGGTGGTRKFKCTECSKAFKYKHHLKEHLRIHSGEKPYECSNCKKRFSHSGSYSSHISSKKCVGTTPPNGVTVAVIKPSSPTTQTKPVAIAPARMILKEKTESKPLQEQLPVTQIKSEPVEYECKPVVATMAASAANKEVVNGGPALPALAPAVAPAAAPTAALPQGVAMVVPTVGLMSPVSINLNDLQNVLKVAMDGNVLRQVLGSANGVVAQGKQGIVVQQPQQQIISLPAFVDHDGTTKIIINYSISPSAANAATNLPTPLVLKNNPQSALKVMTTAAAPPTPTKTDKAPTPEATDLSVRKEPESEPVKDKETEATERALASAEISETAHTPKPSSSTTCLLCDDCPDNLEALHLLQHRKAANGEAVDSAALDPSFADLLSEAGVTLEEPPVDDLLSLLKTYFASNANPSEEELTKLSESVSIPVEVVRKWFVKMNSGKIIDKCHSEDIDSSEKTEITNSSFEDTLNHNEEEEEKGSTQKEINKAASGSASPTDSTSLSVTNEDLVIVKSEPEDPEAIDSQAEPLDLSLPKQNPAPSENKPAPPAKQQEQPLNLTCLRKEQLEGRTIYVTTPQAGNPVNIVTATQLPTLVAIAGQGAVGCLSAINTTTKRTILIPQLTYTYATTASSTTGAKTVVLNGHKQEKRSESNTDGALTAEEQESKRRRLENGVYPCDLCSKVFQKGSSLLRHKYEHTGKRPHECTICNKAFKHKHHLIEHSRLHSGEKPYQCDKCGKRFSHSGSYSQHMNHRYSYCKKDGPAPGSAAGPRSAQSEHGSPGVGPQSDSRTTTPPSQVDSDERESEEDLDEDDEAMCMDDIRVVQVDDGECEIYEGNFDDDDEEGEILPEEEAMADEETQHTSAEEEFVCDVVEVELGNNHMEGSALEGKQDEKEEAAEKMADCEPDTDKSIREGSDSGQPSQEVVTNK</sequence>
<keyword evidence="5" id="KW-0862">Zinc</keyword>
<dbReference type="PANTHER" id="PTHR24391">
    <property type="entry name" value="HISTONE H4 TRANSCRIPTION FACTOR-RELATED"/>
    <property type="match status" value="1"/>
</dbReference>
<dbReference type="SMART" id="SM00355">
    <property type="entry name" value="ZnF_C2H2"/>
    <property type="match status" value="7"/>
</dbReference>
<dbReference type="FunFam" id="3.30.160.60:FF:000082">
    <property type="entry name" value="Putative zinc finger E-box-binding homeobox 2"/>
    <property type="match status" value="1"/>
</dbReference>
<dbReference type="GeneTree" id="ENSGT00950000183208"/>
<dbReference type="GO" id="GO:0000122">
    <property type="term" value="P:negative regulation of transcription by RNA polymerase II"/>
    <property type="evidence" value="ECO:0007669"/>
    <property type="project" value="UniProtKB-ARBA"/>
</dbReference>
<dbReference type="GO" id="GO:0048745">
    <property type="term" value="P:smooth muscle tissue development"/>
    <property type="evidence" value="ECO:0007669"/>
    <property type="project" value="Ensembl"/>
</dbReference>
<evidence type="ECO:0000313" key="12">
    <source>
        <dbReference type="Ensembl" id="ENSKMAP00000022646.1"/>
    </source>
</evidence>
<dbReference type="InterPro" id="IPR013087">
    <property type="entry name" value="Znf_C2H2_type"/>
</dbReference>
<dbReference type="GO" id="GO:0008270">
    <property type="term" value="F:zinc ion binding"/>
    <property type="evidence" value="ECO:0007669"/>
    <property type="project" value="UniProtKB-KW"/>
</dbReference>
<keyword evidence="2" id="KW-0479">Metal-binding</keyword>
<dbReference type="FunFam" id="3.30.160.60:FF:000744">
    <property type="entry name" value="zinc finger E-box-binding homeobox 1"/>
    <property type="match status" value="1"/>
</dbReference>
<evidence type="ECO:0000256" key="3">
    <source>
        <dbReference type="ARBA" id="ARBA00022737"/>
    </source>
</evidence>
<evidence type="ECO:0000313" key="13">
    <source>
        <dbReference type="Proteomes" id="UP000264800"/>
    </source>
</evidence>
<dbReference type="KEGG" id="kmr:108232915"/>
<dbReference type="FunFam" id="3.30.160.60:FF:000145">
    <property type="entry name" value="Zinc finger protein 574"/>
    <property type="match status" value="1"/>
</dbReference>
<dbReference type="GO" id="GO:0010470">
    <property type="term" value="P:regulation of gastrulation"/>
    <property type="evidence" value="ECO:0007669"/>
    <property type="project" value="Ensembl"/>
</dbReference>
<dbReference type="AlphaFoldDB" id="A0A3Q3B197"/>
<dbReference type="GO" id="GO:0000981">
    <property type="term" value="F:DNA-binding transcription factor activity, RNA polymerase II-specific"/>
    <property type="evidence" value="ECO:0007669"/>
    <property type="project" value="TreeGrafter"/>
</dbReference>